<sequence>MPSFFVSAWKMISHFLEKATQEKFFPQKSTLIFLYVIAHSSSLSLSQWSTQKEAAQLTEMRKSLEQLGSTTENYGDAMLMRFLVARSMDPTKAAKMLVSWKKWREEFVPLGFIPDSQVPDELKAKKFICKCLLKTVSLFLLFKLTSISPQKTNPNSRNSCSFKEGKEIGNEKLIGILDLANIGYRNIDARALITGFQFLQAYYPERLAKFYILSMPWFFVSVWKMISLFLEKATLEKVVIVSSQDERKTFIKEIGEETLPEEYGGRAKLIALQDVTLSSISIVD</sequence>
<accession>A0A835HLY0</accession>
<dbReference type="AlphaFoldDB" id="A0A835HLY0"/>
<evidence type="ECO:0000313" key="3">
    <source>
        <dbReference type="Proteomes" id="UP000631114"/>
    </source>
</evidence>
<comment type="caution">
    <text evidence="2">The sequence shown here is derived from an EMBL/GenBank/DDBJ whole genome shotgun (WGS) entry which is preliminary data.</text>
</comment>
<dbReference type="Proteomes" id="UP000631114">
    <property type="component" value="Unassembled WGS sequence"/>
</dbReference>
<dbReference type="PANTHER" id="PTHR46277">
    <property type="entry name" value="OS03G0850700 PROTEIN"/>
    <property type="match status" value="1"/>
</dbReference>
<dbReference type="InterPro" id="IPR036273">
    <property type="entry name" value="CRAL/TRIO_N_dom_sf"/>
</dbReference>
<evidence type="ECO:0000259" key="1">
    <source>
        <dbReference type="PROSITE" id="PS50191"/>
    </source>
</evidence>
<dbReference type="SUPFAM" id="SSF52087">
    <property type="entry name" value="CRAL/TRIO domain"/>
    <property type="match status" value="1"/>
</dbReference>
<organism evidence="2 3">
    <name type="scientific">Coptis chinensis</name>
    <dbReference type="NCBI Taxonomy" id="261450"/>
    <lineage>
        <taxon>Eukaryota</taxon>
        <taxon>Viridiplantae</taxon>
        <taxon>Streptophyta</taxon>
        <taxon>Embryophyta</taxon>
        <taxon>Tracheophyta</taxon>
        <taxon>Spermatophyta</taxon>
        <taxon>Magnoliopsida</taxon>
        <taxon>Ranunculales</taxon>
        <taxon>Ranunculaceae</taxon>
        <taxon>Coptidoideae</taxon>
        <taxon>Coptis</taxon>
    </lineage>
</organism>
<proteinExistence type="predicted"/>
<dbReference type="Gene3D" id="1.10.8.20">
    <property type="entry name" value="N-terminal domain of phosphatidylinositol transfer protein sec14p"/>
    <property type="match status" value="1"/>
</dbReference>
<dbReference type="SUPFAM" id="SSF46938">
    <property type="entry name" value="CRAL/TRIO N-terminal domain"/>
    <property type="match status" value="1"/>
</dbReference>
<name>A0A835HLY0_9MAGN</name>
<reference evidence="2 3" key="1">
    <citation type="submission" date="2020-10" db="EMBL/GenBank/DDBJ databases">
        <title>The Coptis chinensis genome and diversification of protoberbering-type alkaloids.</title>
        <authorList>
            <person name="Wang B."/>
            <person name="Shu S."/>
            <person name="Song C."/>
            <person name="Liu Y."/>
        </authorList>
    </citation>
    <scope>NUCLEOTIDE SEQUENCE [LARGE SCALE GENOMIC DNA]</scope>
    <source>
        <strain evidence="2">HL-2020</strain>
        <tissue evidence="2">Leaf</tissue>
    </source>
</reference>
<dbReference type="Gene3D" id="3.40.525.10">
    <property type="entry name" value="CRAL-TRIO lipid binding domain"/>
    <property type="match status" value="1"/>
</dbReference>
<dbReference type="Pfam" id="PF00650">
    <property type="entry name" value="CRAL_TRIO"/>
    <property type="match status" value="1"/>
</dbReference>
<evidence type="ECO:0000313" key="2">
    <source>
        <dbReference type="EMBL" id="KAF9600784.1"/>
    </source>
</evidence>
<dbReference type="OrthoDB" id="1434354at2759"/>
<dbReference type="PROSITE" id="PS50191">
    <property type="entry name" value="CRAL_TRIO"/>
    <property type="match status" value="1"/>
</dbReference>
<dbReference type="EMBL" id="JADFTS010000006">
    <property type="protein sequence ID" value="KAF9600784.1"/>
    <property type="molecule type" value="Genomic_DNA"/>
</dbReference>
<feature type="domain" description="CRAL-TRIO" evidence="1">
    <location>
        <begin position="166"/>
        <end position="271"/>
    </location>
</feature>
<dbReference type="PANTHER" id="PTHR46277:SF7">
    <property type="entry name" value="CRAL-TRIO DOMAIN-CONTAINING PROTEIN"/>
    <property type="match status" value="1"/>
</dbReference>
<keyword evidence="3" id="KW-1185">Reference proteome</keyword>
<dbReference type="InterPro" id="IPR036865">
    <property type="entry name" value="CRAL-TRIO_dom_sf"/>
</dbReference>
<protein>
    <recommendedName>
        <fullName evidence="1">CRAL-TRIO domain-containing protein</fullName>
    </recommendedName>
</protein>
<dbReference type="InterPro" id="IPR001251">
    <property type="entry name" value="CRAL-TRIO_dom"/>
</dbReference>
<gene>
    <name evidence="2" type="ORF">IFM89_012523</name>
</gene>
<dbReference type="SMART" id="SM00516">
    <property type="entry name" value="SEC14"/>
    <property type="match status" value="1"/>
</dbReference>
<dbReference type="CDD" id="cd00170">
    <property type="entry name" value="SEC14"/>
    <property type="match status" value="1"/>
</dbReference>